<reference evidence="2" key="1">
    <citation type="submission" date="2015-01" db="EMBL/GenBank/DDBJ databases">
        <authorList>
            <person name="MANFREDI Pablo"/>
        </authorList>
    </citation>
    <scope>NUCLEOTIDE SEQUENCE [LARGE SCALE GENOMIC DNA]</scope>
    <source>
        <strain evidence="2">Cc11</strain>
    </source>
</reference>
<dbReference type="InterPro" id="IPR024213">
    <property type="entry name" value="DUF3822"/>
</dbReference>
<dbReference type="Pfam" id="PF12864">
    <property type="entry name" value="DUF3822"/>
    <property type="match status" value="1"/>
</dbReference>
<dbReference type="EMBL" id="CDOK01000167">
    <property type="protein sequence ID" value="CEN52811.1"/>
    <property type="molecule type" value="Genomic_DNA"/>
</dbReference>
<accession>A0A0B7ILP4</accession>
<proteinExistence type="predicted"/>
<evidence type="ECO:0000313" key="2">
    <source>
        <dbReference type="Proteomes" id="UP000039370"/>
    </source>
</evidence>
<evidence type="ECO:0008006" key="3">
    <source>
        <dbReference type="Google" id="ProtNLM"/>
    </source>
</evidence>
<name>A0A0B7ILP4_9FLAO</name>
<sequence>MQRLQENSIINTYFKELSIQIDLSGLSFCIFNPALNCIESIYHFKIDLNHTNTLEIEKQLRALLFSESDLRQDFNTIKVLHNNQLFSLIPKALFTGKEFASSYLKYSVETNPTDFVEIDDIEPLEAVNLYVPNTLVNNILLEHYGYFDYQHFTTSLLKMFLTHYASHEQEATYMYVEQSSFYLVYFKNKKLQFLNRFPYETIEDLLYFLLYSVEQLEVKTEKVPIYISGEITRNSLIYHGLRKYIRNVYFMKTNAKPLSQGMDQTLARQHFLLTQQF</sequence>
<gene>
    <name evidence="1" type="ORF">CCAN11_2490113</name>
</gene>
<dbReference type="AlphaFoldDB" id="A0A0B7ILP4"/>
<dbReference type="Gene3D" id="3.30.420.260">
    <property type="match status" value="1"/>
</dbReference>
<dbReference type="CDD" id="cd24013">
    <property type="entry name" value="ASKHA_ATPase_BT3980-like"/>
    <property type="match status" value="1"/>
</dbReference>
<dbReference type="Gene3D" id="3.30.420.250">
    <property type="match status" value="1"/>
</dbReference>
<organism evidence="1 2">
    <name type="scientific">Capnocytophaga canimorsus</name>
    <dbReference type="NCBI Taxonomy" id="28188"/>
    <lineage>
        <taxon>Bacteria</taxon>
        <taxon>Pseudomonadati</taxon>
        <taxon>Bacteroidota</taxon>
        <taxon>Flavobacteriia</taxon>
        <taxon>Flavobacteriales</taxon>
        <taxon>Flavobacteriaceae</taxon>
        <taxon>Capnocytophaga</taxon>
    </lineage>
</organism>
<dbReference type="RefSeq" id="WP_082021085.1">
    <property type="nucleotide sequence ID" value="NZ_JBIUQR010000003.1"/>
</dbReference>
<dbReference type="Proteomes" id="UP000039370">
    <property type="component" value="Unassembled WGS sequence"/>
</dbReference>
<protein>
    <recommendedName>
        <fullName evidence="3">DUF3822 domain-containing protein</fullName>
    </recommendedName>
</protein>
<evidence type="ECO:0000313" key="1">
    <source>
        <dbReference type="EMBL" id="CEN52811.1"/>
    </source>
</evidence>